<comment type="caution">
    <text evidence="7">The sequence shown here is derived from an EMBL/GenBank/DDBJ whole genome shotgun (WGS) entry which is preliminary data.</text>
</comment>
<dbReference type="AlphaFoldDB" id="A0A2G8JYV5"/>
<keyword evidence="8" id="KW-1185">Reference proteome</keyword>
<dbReference type="OrthoDB" id="10011371at2759"/>
<sequence length="519" mass="58750">MISLLSALTRPLSQDQQNGGHDVAPIRGQVLSIPSGQGLANGGNFTRFEPNNGERKIQARAAEVVYITRKSSEQIYFADNSRRAISIQKASEDKRTDEKAPLNSKTKVSAESDDHKYNDNKLNETNSKIKSKQVKSSTKNVVSKPSTNSQSKVALVKNSKAVSYSTKDLPKVGKENLMLPKHKEANSNKKSSKPLPEKTGDNRPPHLAKRSIPRTIQFYAQPPWLNNRDVGIMRLLSEGVVQRRIGLSQNRSTEYLLYLENVTEDGTHLENNSVPVRIRTCVDAISLSCKEWPRVLAFHLDRIVGLNRVVPAAGRYFTELYSTTIHEGSTETAVWFPADLPAKQYGDDSLEATRYVKKKFWRFSDRQKWSLVDECAKNVEGEKIKEKQLQECFKYPANHSHAPKHQDPASHLSCRNTFWGSGMRLTGQTWCLPPLGVNIIDTENFNYTVLESIQSFPSDILEIIRSNKLRQHLLQSLFVDRIFWESQGARKGIENIIHVIDKRSKALLKWFTTKGVVPR</sequence>
<name>A0A2G8JYV5_STIJA</name>
<evidence type="ECO:0000313" key="7">
    <source>
        <dbReference type="EMBL" id="PIK40920.1"/>
    </source>
</evidence>
<feature type="compositionally biased region" description="Polar residues" evidence="6">
    <location>
        <begin position="123"/>
        <end position="152"/>
    </location>
</feature>
<dbReference type="InterPro" id="IPR029207">
    <property type="entry name" value="FAM198"/>
</dbReference>
<proteinExistence type="inferred from homology"/>
<evidence type="ECO:0000256" key="3">
    <source>
        <dbReference type="ARBA" id="ARBA00007691"/>
    </source>
</evidence>
<dbReference type="GO" id="GO:0005794">
    <property type="term" value="C:Golgi apparatus"/>
    <property type="evidence" value="ECO:0007669"/>
    <property type="project" value="UniProtKB-SubCell"/>
</dbReference>
<evidence type="ECO:0000256" key="6">
    <source>
        <dbReference type="SAM" id="MobiDB-lite"/>
    </source>
</evidence>
<feature type="region of interest" description="Disordered" evidence="6">
    <location>
        <begin position="88"/>
        <end position="209"/>
    </location>
</feature>
<keyword evidence="5" id="KW-0472">Membrane</keyword>
<reference evidence="7 8" key="1">
    <citation type="journal article" date="2017" name="PLoS Biol.">
        <title>The sea cucumber genome provides insights into morphological evolution and visceral regeneration.</title>
        <authorList>
            <person name="Zhang X."/>
            <person name="Sun L."/>
            <person name="Yuan J."/>
            <person name="Sun Y."/>
            <person name="Gao Y."/>
            <person name="Zhang L."/>
            <person name="Li S."/>
            <person name="Dai H."/>
            <person name="Hamel J.F."/>
            <person name="Liu C."/>
            <person name="Yu Y."/>
            <person name="Liu S."/>
            <person name="Lin W."/>
            <person name="Guo K."/>
            <person name="Jin S."/>
            <person name="Xu P."/>
            <person name="Storey K.B."/>
            <person name="Huan P."/>
            <person name="Zhang T."/>
            <person name="Zhou Y."/>
            <person name="Zhang J."/>
            <person name="Lin C."/>
            <person name="Li X."/>
            <person name="Xing L."/>
            <person name="Huo D."/>
            <person name="Sun M."/>
            <person name="Wang L."/>
            <person name="Mercier A."/>
            <person name="Li F."/>
            <person name="Yang H."/>
            <person name="Xiang J."/>
        </authorList>
    </citation>
    <scope>NUCLEOTIDE SEQUENCE [LARGE SCALE GENOMIC DNA]</scope>
    <source>
        <strain evidence="7">Shaxun</strain>
        <tissue evidence="7">Muscle</tissue>
    </source>
</reference>
<dbReference type="Proteomes" id="UP000230750">
    <property type="component" value="Unassembled WGS sequence"/>
</dbReference>
<feature type="compositionally biased region" description="Basic and acidic residues" evidence="6">
    <location>
        <begin position="195"/>
        <end position="204"/>
    </location>
</feature>
<evidence type="ECO:0000256" key="5">
    <source>
        <dbReference type="ARBA" id="ARBA00023136"/>
    </source>
</evidence>
<dbReference type="PANTHER" id="PTHR15905">
    <property type="entry name" value="GOLGI-ASSOCIATED KINASE 1B-RELATED"/>
    <property type="match status" value="1"/>
</dbReference>
<organism evidence="7 8">
    <name type="scientific">Stichopus japonicus</name>
    <name type="common">Sea cucumber</name>
    <dbReference type="NCBI Taxonomy" id="307972"/>
    <lineage>
        <taxon>Eukaryota</taxon>
        <taxon>Metazoa</taxon>
        <taxon>Echinodermata</taxon>
        <taxon>Eleutherozoa</taxon>
        <taxon>Echinozoa</taxon>
        <taxon>Holothuroidea</taxon>
        <taxon>Aspidochirotacea</taxon>
        <taxon>Aspidochirotida</taxon>
        <taxon>Stichopodidae</taxon>
        <taxon>Apostichopus</taxon>
    </lineage>
</organism>
<dbReference type="Pfam" id="PF15051">
    <property type="entry name" value="FAM198"/>
    <property type="match status" value="2"/>
</dbReference>
<feature type="compositionally biased region" description="Basic and acidic residues" evidence="6">
    <location>
        <begin position="90"/>
        <end position="100"/>
    </location>
</feature>
<accession>A0A2G8JYV5</accession>
<comment type="similarity">
    <text evidence="3">Belongs to the GASK family.</text>
</comment>
<protein>
    <submittedName>
        <fullName evidence="7">Uncharacterized protein</fullName>
    </submittedName>
</protein>
<dbReference type="STRING" id="307972.A0A2G8JYV5"/>
<evidence type="ECO:0000256" key="1">
    <source>
        <dbReference type="ARBA" id="ARBA00004308"/>
    </source>
</evidence>
<dbReference type="PANTHER" id="PTHR15905:SF1">
    <property type="entry name" value="GOLGI-ASSOCIATED KINASE 1B"/>
    <property type="match status" value="1"/>
</dbReference>
<gene>
    <name evidence="7" type="ORF">BSL78_22234</name>
</gene>
<feature type="compositionally biased region" description="Basic and acidic residues" evidence="6">
    <location>
        <begin position="108"/>
        <end position="122"/>
    </location>
</feature>
<evidence type="ECO:0000313" key="8">
    <source>
        <dbReference type="Proteomes" id="UP000230750"/>
    </source>
</evidence>
<evidence type="ECO:0000256" key="4">
    <source>
        <dbReference type="ARBA" id="ARBA00023034"/>
    </source>
</evidence>
<dbReference type="EMBL" id="MRZV01001072">
    <property type="protein sequence ID" value="PIK40920.1"/>
    <property type="molecule type" value="Genomic_DNA"/>
</dbReference>
<comment type="subcellular location">
    <subcellularLocation>
        <location evidence="1">Endomembrane system</location>
    </subcellularLocation>
    <subcellularLocation>
        <location evidence="2">Golgi apparatus</location>
    </subcellularLocation>
</comment>
<evidence type="ECO:0000256" key="2">
    <source>
        <dbReference type="ARBA" id="ARBA00004555"/>
    </source>
</evidence>
<keyword evidence="4" id="KW-0333">Golgi apparatus</keyword>